<dbReference type="EMBL" id="LAZR01027938">
    <property type="protein sequence ID" value="KKL64136.1"/>
    <property type="molecule type" value="Genomic_DNA"/>
</dbReference>
<protein>
    <submittedName>
        <fullName evidence="1">Uncharacterized protein</fullName>
    </submittedName>
</protein>
<feature type="non-terminal residue" evidence="1">
    <location>
        <position position="51"/>
    </location>
</feature>
<proteinExistence type="predicted"/>
<sequence length="51" mass="6189">MMVERKLEEKIFINEIVGKYLRNKHILLEYLARKEENERPQTVIDVKVAFN</sequence>
<accession>A0A0F9ED18</accession>
<reference evidence="1" key="1">
    <citation type="journal article" date="2015" name="Nature">
        <title>Complex archaea that bridge the gap between prokaryotes and eukaryotes.</title>
        <authorList>
            <person name="Spang A."/>
            <person name="Saw J.H."/>
            <person name="Jorgensen S.L."/>
            <person name="Zaremba-Niedzwiedzka K."/>
            <person name="Martijn J."/>
            <person name="Lind A.E."/>
            <person name="van Eijk R."/>
            <person name="Schleper C."/>
            <person name="Guy L."/>
            <person name="Ettema T.J."/>
        </authorList>
    </citation>
    <scope>NUCLEOTIDE SEQUENCE</scope>
</reference>
<gene>
    <name evidence="1" type="ORF">LCGC14_2168080</name>
</gene>
<name>A0A0F9ED18_9ZZZZ</name>
<comment type="caution">
    <text evidence="1">The sequence shown here is derived from an EMBL/GenBank/DDBJ whole genome shotgun (WGS) entry which is preliminary data.</text>
</comment>
<organism evidence="1">
    <name type="scientific">marine sediment metagenome</name>
    <dbReference type="NCBI Taxonomy" id="412755"/>
    <lineage>
        <taxon>unclassified sequences</taxon>
        <taxon>metagenomes</taxon>
        <taxon>ecological metagenomes</taxon>
    </lineage>
</organism>
<evidence type="ECO:0000313" key="1">
    <source>
        <dbReference type="EMBL" id="KKL64136.1"/>
    </source>
</evidence>
<dbReference type="AlphaFoldDB" id="A0A0F9ED18"/>